<organism evidence="1 2">
    <name type="scientific">Rhizorhabdus wittichii</name>
    <dbReference type="NCBI Taxonomy" id="160791"/>
    <lineage>
        <taxon>Bacteria</taxon>
        <taxon>Pseudomonadati</taxon>
        <taxon>Pseudomonadota</taxon>
        <taxon>Alphaproteobacteria</taxon>
        <taxon>Sphingomonadales</taxon>
        <taxon>Sphingomonadaceae</taxon>
        <taxon>Rhizorhabdus</taxon>
    </lineage>
</organism>
<dbReference type="EMBL" id="CP059319">
    <property type="protein sequence ID" value="QTH22689.1"/>
    <property type="molecule type" value="Genomic_DNA"/>
</dbReference>
<dbReference type="SUPFAM" id="SSF53474">
    <property type="entry name" value="alpha/beta-Hydrolases"/>
    <property type="match status" value="1"/>
</dbReference>
<proteinExistence type="predicted"/>
<evidence type="ECO:0000313" key="2">
    <source>
        <dbReference type="Proteomes" id="UP000664914"/>
    </source>
</evidence>
<gene>
    <name evidence="1" type="ORF">HRJ34_03970</name>
</gene>
<protein>
    <recommendedName>
        <fullName evidence="3">Alpha/beta hydrolase</fullName>
    </recommendedName>
</protein>
<name>A0A975D4K6_9SPHN</name>
<dbReference type="InterPro" id="IPR029058">
    <property type="entry name" value="AB_hydrolase_fold"/>
</dbReference>
<dbReference type="Gene3D" id="3.40.50.1820">
    <property type="entry name" value="alpha/beta hydrolase"/>
    <property type="match status" value="1"/>
</dbReference>
<reference evidence="1" key="1">
    <citation type="submission" date="2020-07" db="EMBL/GenBank/DDBJ databases">
        <authorList>
            <person name="Camacho E."/>
        </authorList>
    </citation>
    <scope>NUCLEOTIDE SEQUENCE</scope>
    <source>
        <strain evidence="1">MPO218</strain>
    </source>
</reference>
<dbReference type="AlphaFoldDB" id="A0A975D4K6"/>
<evidence type="ECO:0008006" key="3">
    <source>
        <dbReference type="Google" id="ProtNLM"/>
    </source>
</evidence>
<dbReference type="Proteomes" id="UP000664914">
    <property type="component" value="Chromosome"/>
</dbReference>
<reference evidence="1" key="2">
    <citation type="submission" date="2021-04" db="EMBL/GenBank/DDBJ databases">
        <title>Isolation and genomic analysis of the ibuprofen-degrading bacterium Sphingomonas strain MPO218.</title>
        <authorList>
            <person name="Aulestia M."/>
            <person name="Flores A."/>
            <person name="Mangas E.L."/>
            <person name="Perez-Pulido A.J."/>
            <person name="Santero E."/>
            <person name="Camacho E.M."/>
        </authorList>
    </citation>
    <scope>NUCLEOTIDE SEQUENCE</scope>
    <source>
        <strain evidence="1">MPO218</strain>
    </source>
</reference>
<sequence length="329" mass="35318">MQRIERRIDVSEAAGLGEPVEMAVSIVLPDPVDIPERPVAIFAVPGGGYSRAYYHLSFAGHEGYDEAAWHAARGTIHVAIDHVGVGESSIPDLSRISFQTLAATHDSCVRQVAAMIERGDLASGFPACPGLFRVGMGQSMGGGVTILAQGRFASFDAIAPCGVSAIHTALPQRSAEEFELGKRRFAEVSVGDASQSHLTTSHDGVDYVYPFHWEDVPADILEADMVGGYPIRRTAPAFGSLTIPHCAVQMMTPGCFAEDAARIAVPVLVAVGERDTCPDPRAEPSAYRASPDIGVFIVPRMAHMHNFASTRELLWQRLHGWSRMLAATA</sequence>
<accession>A0A975D4K6</accession>
<dbReference type="RefSeq" id="WP_208633416.1">
    <property type="nucleotide sequence ID" value="NZ_CP059319.1"/>
</dbReference>
<evidence type="ECO:0000313" key="1">
    <source>
        <dbReference type="EMBL" id="QTH22689.1"/>
    </source>
</evidence>